<dbReference type="InterPro" id="IPR036291">
    <property type="entry name" value="NAD(P)-bd_dom_sf"/>
</dbReference>
<dbReference type="OMA" id="VQMAEYV"/>
<protein>
    <recommendedName>
        <fullName evidence="3">D-isomer specific 2-hydroxyacid dehydrogenase NAD-binding domain-containing protein</fullName>
    </recommendedName>
</protein>
<dbReference type="EMBL" id="LDAU01000254">
    <property type="protein sequence ID" value="KRW98302.1"/>
    <property type="molecule type" value="Genomic_DNA"/>
</dbReference>
<dbReference type="PANTHER" id="PTHR43333:SF1">
    <property type="entry name" value="D-ISOMER SPECIFIC 2-HYDROXYACID DEHYDROGENASE NAD-BINDING DOMAIN-CONTAINING PROTEIN"/>
    <property type="match status" value="1"/>
</dbReference>
<evidence type="ECO:0000256" key="1">
    <source>
        <dbReference type="ARBA" id="ARBA00023002"/>
    </source>
</evidence>
<gene>
    <name evidence="4" type="ORF">PPERSA_02079</name>
</gene>
<dbReference type="GO" id="GO:0016491">
    <property type="term" value="F:oxidoreductase activity"/>
    <property type="evidence" value="ECO:0007669"/>
    <property type="project" value="UniProtKB-KW"/>
</dbReference>
<dbReference type="PANTHER" id="PTHR43333">
    <property type="entry name" value="2-HACID_DH_C DOMAIN-CONTAINING PROTEIN"/>
    <property type="match status" value="1"/>
</dbReference>
<evidence type="ECO:0000313" key="4">
    <source>
        <dbReference type="EMBL" id="KRW98302.1"/>
    </source>
</evidence>
<keyword evidence="1" id="KW-0560">Oxidoreductase</keyword>
<name>A0A0V0Q7Y6_PSEPJ</name>
<reference evidence="4 5" key="1">
    <citation type="journal article" date="2015" name="Sci. Rep.">
        <title>Genome of the facultative scuticociliatosis pathogen Pseudocohnilembus persalinus provides insight into its virulence through horizontal gene transfer.</title>
        <authorList>
            <person name="Xiong J."/>
            <person name="Wang G."/>
            <person name="Cheng J."/>
            <person name="Tian M."/>
            <person name="Pan X."/>
            <person name="Warren A."/>
            <person name="Jiang C."/>
            <person name="Yuan D."/>
            <person name="Miao W."/>
        </authorList>
    </citation>
    <scope>NUCLEOTIDE SEQUENCE [LARGE SCALE GENOMIC DNA]</scope>
    <source>
        <strain evidence="4">36N120E</strain>
    </source>
</reference>
<feature type="domain" description="D-isomer specific 2-hydroxyacid dehydrogenase NAD-binding" evidence="3">
    <location>
        <begin position="130"/>
        <end position="307"/>
    </location>
</feature>
<sequence length="344" mass="39714">MSKKIFNCIILGDKQKKIFKNFDHYVSEKFPKDLPRIPKFQIVKNIEEFEKEYDGTDINAVGFVLQRKEQVDLMKKIYDEQKKNLEIIHSFTVGVDKFLPKIKHFDLSNIIITNAKGSFSDILAEYVLYAILYFAKNTPYFKQVQKEKKWVEHNIHPIKDATVSIIGLGDVGTQVAKQCKLNGMNVIAVKRDPLQVTQEQKELCNGNIYGNYQLDEVLEQSDYVVSVLPAVQETNDIFNIQKFKKMKKKAVFINIGRGNCVVEEDLEIALKEHIIRGACLDVFKKEPLPKESGLWDLENILLTSHSGNRTPDLFMQSQDAFMENLKLHLQGKQMKNIVHLDRGY</sequence>
<keyword evidence="5" id="KW-1185">Reference proteome</keyword>
<dbReference type="GO" id="GO:0051287">
    <property type="term" value="F:NAD binding"/>
    <property type="evidence" value="ECO:0007669"/>
    <property type="project" value="InterPro"/>
</dbReference>
<accession>A0A0V0Q7Y6</accession>
<dbReference type="OrthoDB" id="313117at2759"/>
<dbReference type="AlphaFoldDB" id="A0A0V0Q7Y6"/>
<keyword evidence="2" id="KW-0520">NAD</keyword>
<dbReference type="CDD" id="cd05300">
    <property type="entry name" value="2-Hacid_dh_1"/>
    <property type="match status" value="1"/>
</dbReference>
<dbReference type="SUPFAM" id="SSF51735">
    <property type="entry name" value="NAD(P)-binding Rossmann-fold domains"/>
    <property type="match status" value="1"/>
</dbReference>
<dbReference type="Proteomes" id="UP000054937">
    <property type="component" value="Unassembled WGS sequence"/>
</dbReference>
<dbReference type="InterPro" id="IPR006140">
    <property type="entry name" value="D-isomer_DH_NAD-bd"/>
</dbReference>
<evidence type="ECO:0000256" key="2">
    <source>
        <dbReference type="ARBA" id="ARBA00023027"/>
    </source>
</evidence>
<dbReference type="Pfam" id="PF02826">
    <property type="entry name" value="2-Hacid_dh_C"/>
    <property type="match status" value="1"/>
</dbReference>
<dbReference type="Gene3D" id="3.40.50.720">
    <property type="entry name" value="NAD(P)-binding Rossmann-like Domain"/>
    <property type="match status" value="2"/>
</dbReference>
<evidence type="ECO:0000313" key="5">
    <source>
        <dbReference type="Proteomes" id="UP000054937"/>
    </source>
</evidence>
<proteinExistence type="predicted"/>
<organism evidence="4 5">
    <name type="scientific">Pseudocohnilembus persalinus</name>
    <name type="common">Ciliate</name>
    <dbReference type="NCBI Taxonomy" id="266149"/>
    <lineage>
        <taxon>Eukaryota</taxon>
        <taxon>Sar</taxon>
        <taxon>Alveolata</taxon>
        <taxon>Ciliophora</taxon>
        <taxon>Intramacronucleata</taxon>
        <taxon>Oligohymenophorea</taxon>
        <taxon>Scuticociliatia</taxon>
        <taxon>Philasterida</taxon>
        <taxon>Pseudocohnilembidae</taxon>
        <taxon>Pseudocohnilembus</taxon>
    </lineage>
</organism>
<comment type="caution">
    <text evidence="4">The sequence shown here is derived from an EMBL/GenBank/DDBJ whole genome shotgun (WGS) entry which is preliminary data.</text>
</comment>
<evidence type="ECO:0000259" key="3">
    <source>
        <dbReference type="Pfam" id="PF02826"/>
    </source>
</evidence>
<dbReference type="InParanoid" id="A0A0V0Q7Y6"/>